<keyword evidence="2" id="KW-0694">RNA-binding</keyword>
<feature type="region of interest" description="Disordered" evidence="3">
    <location>
        <begin position="1"/>
        <end position="36"/>
    </location>
</feature>
<evidence type="ECO:0000256" key="2">
    <source>
        <dbReference type="PROSITE-ProRule" id="PRU00176"/>
    </source>
</evidence>
<protein>
    <recommendedName>
        <fullName evidence="4">RRM domain-containing protein</fullName>
    </recommendedName>
</protein>
<dbReference type="Gene3D" id="3.30.70.330">
    <property type="match status" value="1"/>
</dbReference>
<dbReference type="InterPro" id="IPR034772">
    <property type="entry name" value="CPSF6/7"/>
</dbReference>
<dbReference type="InterPro" id="IPR012677">
    <property type="entry name" value="Nucleotide-bd_a/b_plait_sf"/>
</dbReference>
<evidence type="ECO:0000256" key="3">
    <source>
        <dbReference type="SAM" id="MobiDB-lite"/>
    </source>
</evidence>
<comment type="similarity">
    <text evidence="1">Belongs to the RRM CPSF6/7 family.</text>
</comment>
<comment type="caution">
    <text evidence="5">The sequence shown here is derived from an EMBL/GenBank/DDBJ whole genome shotgun (WGS) entry which is preliminary data.</text>
</comment>
<proteinExistence type="inferred from homology"/>
<name>A0ABR3BDG9_PHYBL</name>
<sequence>MTPQKIRSSVPGYSTQRNTTEPTRRGDPPAALNSLRGLTMQPTNGLYIGDLAWYTTDENIKAPLLQAGLGGELKDLTFFEHKVNGKSKGIVFLEFTNPESASRAKSVLDNA</sequence>
<dbReference type="Pfam" id="PF00076">
    <property type="entry name" value="RRM_1"/>
    <property type="match status" value="1"/>
</dbReference>
<dbReference type="PANTHER" id="PTHR23204">
    <property type="entry name" value="CLEAVAGE AND POLYADENYLATION SPECIFIC FACTOR"/>
    <property type="match status" value="1"/>
</dbReference>
<dbReference type="EMBL" id="JBCLYO010000001">
    <property type="protein sequence ID" value="KAL0096896.1"/>
    <property type="molecule type" value="Genomic_DNA"/>
</dbReference>
<evidence type="ECO:0000313" key="6">
    <source>
        <dbReference type="Proteomes" id="UP001448207"/>
    </source>
</evidence>
<dbReference type="SUPFAM" id="SSF54928">
    <property type="entry name" value="RNA-binding domain, RBD"/>
    <property type="match status" value="1"/>
</dbReference>
<dbReference type="Proteomes" id="UP001448207">
    <property type="component" value="Unassembled WGS sequence"/>
</dbReference>
<evidence type="ECO:0000256" key="1">
    <source>
        <dbReference type="ARBA" id="ARBA00006265"/>
    </source>
</evidence>
<evidence type="ECO:0000259" key="4">
    <source>
        <dbReference type="PROSITE" id="PS50102"/>
    </source>
</evidence>
<feature type="domain" description="RRM" evidence="4">
    <location>
        <begin position="44"/>
        <end position="111"/>
    </location>
</feature>
<evidence type="ECO:0000313" key="5">
    <source>
        <dbReference type="EMBL" id="KAL0096896.1"/>
    </source>
</evidence>
<dbReference type="InterPro" id="IPR035979">
    <property type="entry name" value="RBD_domain_sf"/>
</dbReference>
<organism evidence="5 6">
    <name type="scientific">Phycomyces blakesleeanus</name>
    <dbReference type="NCBI Taxonomy" id="4837"/>
    <lineage>
        <taxon>Eukaryota</taxon>
        <taxon>Fungi</taxon>
        <taxon>Fungi incertae sedis</taxon>
        <taxon>Mucoromycota</taxon>
        <taxon>Mucoromycotina</taxon>
        <taxon>Mucoromycetes</taxon>
        <taxon>Mucorales</taxon>
        <taxon>Phycomycetaceae</taxon>
        <taxon>Phycomyces</taxon>
    </lineage>
</organism>
<feature type="non-terminal residue" evidence="5">
    <location>
        <position position="1"/>
    </location>
</feature>
<dbReference type="InterPro" id="IPR000504">
    <property type="entry name" value="RRM_dom"/>
</dbReference>
<accession>A0ABR3BDG9</accession>
<dbReference type="PROSITE" id="PS50102">
    <property type="entry name" value="RRM"/>
    <property type="match status" value="1"/>
</dbReference>
<gene>
    <name evidence="5" type="ORF">J3Q64DRAFT_1710081</name>
</gene>
<feature type="compositionally biased region" description="Polar residues" evidence="3">
    <location>
        <begin position="1"/>
        <end position="21"/>
    </location>
</feature>
<keyword evidence="6" id="KW-1185">Reference proteome</keyword>
<reference evidence="5 6" key="1">
    <citation type="submission" date="2024-04" db="EMBL/GenBank/DDBJ databases">
        <title>Symmetric and asymmetric DNA N6-adenine methylation regulates different biological responses in Mucorales.</title>
        <authorList>
            <consortium name="Lawrence Berkeley National Laboratory"/>
            <person name="Lax C."/>
            <person name="Mondo S.J."/>
            <person name="Osorio-Concepcion M."/>
            <person name="Muszewska A."/>
            <person name="Corrochano-Luque M."/>
            <person name="Gutierrez G."/>
            <person name="Riley R."/>
            <person name="Lipzen A."/>
            <person name="Guo J."/>
            <person name="Hundley H."/>
            <person name="Amirebrahimi M."/>
            <person name="Ng V."/>
            <person name="Lorenzo-Gutierrez D."/>
            <person name="Binder U."/>
            <person name="Yang J."/>
            <person name="Song Y."/>
            <person name="Canovas D."/>
            <person name="Navarro E."/>
            <person name="Freitag M."/>
            <person name="Gabaldon T."/>
            <person name="Grigoriev I.V."/>
            <person name="Corrochano L.M."/>
            <person name="Nicolas F.E."/>
            <person name="Garre V."/>
        </authorList>
    </citation>
    <scope>NUCLEOTIDE SEQUENCE [LARGE SCALE GENOMIC DNA]</scope>
    <source>
        <strain evidence="5 6">L51</strain>
    </source>
</reference>